<proteinExistence type="predicted"/>
<dbReference type="PANTHER" id="PTHR35532:SF5">
    <property type="entry name" value="CARBOHYDRATE-BINDING DOMAIN-CONTAINING PROTEIN"/>
    <property type="match status" value="1"/>
</dbReference>
<dbReference type="InterPro" id="IPR038765">
    <property type="entry name" value="Papain-like_cys_pep_sf"/>
</dbReference>
<dbReference type="Gene3D" id="3.10.620.30">
    <property type="match status" value="1"/>
</dbReference>
<comment type="caution">
    <text evidence="3">The sequence shown here is derived from an EMBL/GenBank/DDBJ whole genome shotgun (WGS) entry which is preliminary data.</text>
</comment>
<feature type="domain" description="Transglutaminase-like" evidence="2">
    <location>
        <begin position="154"/>
        <end position="229"/>
    </location>
</feature>
<evidence type="ECO:0000256" key="1">
    <source>
        <dbReference type="SAM" id="SignalP"/>
    </source>
</evidence>
<feature type="chain" id="PRO_5015649086" evidence="1">
    <location>
        <begin position="23"/>
        <end position="400"/>
    </location>
</feature>
<dbReference type="Pfam" id="PF01841">
    <property type="entry name" value="Transglut_core"/>
    <property type="match status" value="1"/>
</dbReference>
<gene>
    <name evidence="3" type="ORF">C8N47_11260</name>
</gene>
<dbReference type="OrthoDB" id="9787782at2"/>
<feature type="signal peptide" evidence="1">
    <location>
        <begin position="1"/>
        <end position="22"/>
    </location>
</feature>
<protein>
    <submittedName>
        <fullName evidence="3">Transglutaminase superfamily protein</fullName>
    </submittedName>
</protein>
<name>A0A2T5C009_9BACT</name>
<sequence length="400" mass="45729">MRHLTSVALLLCAIFVSCSSSWQNKLEPQQVEQLNVALNKAGSNRSQLEQALQQVPADQLEGMAFLIAYMPQRDLDSLTADFLLENTRIAYQARQQYAWAQALPDSVFFNEVLPYAILNERRDNWRQQFYDLFAPRVAACTDIQAAIDSVSKDINKVLKTEYNVKRRKVDQSPFESLEQGMATCTGLSILMVDAFRSVGIPARLVGIPNWTTKEGNHNWVEVMVDGQWKATEYYAPEKLDTGWFIADAGKANPDDPDYSIYASSFKPAQTWFRLIWDYNIRYVHANNVTKRYIEVYQEQMKADSLPADLMLLNVVLFKDESCTPDGNNRVPERISLKEKGSEVDFGFSPSPTDDMNNYLVFRVKRNQQYSLEYAGANGELISKKIRTTDEPQMIQALYQN</sequence>
<dbReference type="AlphaFoldDB" id="A0A2T5C009"/>
<keyword evidence="1" id="KW-0732">Signal</keyword>
<dbReference type="PANTHER" id="PTHR35532">
    <property type="entry name" value="SIMILAR TO POLYHYDROXYALKANOATE DEPOLYMERASE"/>
    <property type="match status" value="1"/>
</dbReference>
<evidence type="ECO:0000259" key="2">
    <source>
        <dbReference type="Pfam" id="PF01841"/>
    </source>
</evidence>
<dbReference type="Proteomes" id="UP000243525">
    <property type="component" value="Unassembled WGS sequence"/>
</dbReference>
<dbReference type="RefSeq" id="WP_107822879.1">
    <property type="nucleotide sequence ID" value="NZ_OY782574.1"/>
</dbReference>
<dbReference type="EMBL" id="QAAD01000012">
    <property type="protein sequence ID" value="PTN07898.1"/>
    <property type="molecule type" value="Genomic_DNA"/>
</dbReference>
<organism evidence="3 4">
    <name type="scientific">Mangrovibacterium marinum</name>
    <dbReference type="NCBI Taxonomy" id="1639118"/>
    <lineage>
        <taxon>Bacteria</taxon>
        <taxon>Pseudomonadati</taxon>
        <taxon>Bacteroidota</taxon>
        <taxon>Bacteroidia</taxon>
        <taxon>Marinilabiliales</taxon>
        <taxon>Prolixibacteraceae</taxon>
        <taxon>Mangrovibacterium</taxon>
    </lineage>
</organism>
<keyword evidence="4" id="KW-1185">Reference proteome</keyword>
<accession>A0A2T5C009</accession>
<dbReference type="SUPFAM" id="SSF54001">
    <property type="entry name" value="Cysteine proteinases"/>
    <property type="match status" value="1"/>
</dbReference>
<reference evidence="3 4" key="1">
    <citation type="submission" date="2018-04" db="EMBL/GenBank/DDBJ databases">
        <title>Genomic Encyclopedia of Archaeal and Bacterial Type Strains, Phase II (KMG-II): from individual species to whole genera.</title>
        <authorList>
            <person name="Goeker M."/>
        </authorList>
    </citation>
    <scope>NUCLEOTIDE SEQUENCE [LARGE SCALE GENOMIC DNA]</scope>
    <source>
        <strain evidence="3 4">DSM 28823</strain>
    </source>
</reference>
<dbReference type="InterPro" id="IPR002931">
    <property type="entry name" value="Transglutaminase-like"/>
</dbReference>
<evidence type="ECO:0000313" key="4">
    <source>
        <dbReference type="Proteomes" id="UP000243525"/>
    </source>
</evidence>
<dbReference type="PROSITE" id="PS51257">
    <property type="entry name" value="PROKAR_LIPOPROTEIN"/>
    <property type="match status" value="1"/>
</dbReference>
<evidence type="ECO:0000313" key="3">
    <source>
        <dbReference type="EMBL" id="PTN07898.1"/>
    </source>
</evidence>